<feature type="non-terminal residue" evidence="1">
    <location>
        <position position="183"/>
    </location>
</feature>
<comment type="caution">
    <text evidence="1">The sequence shown here is derived from an EMBL/GenBank/DDBJ whole genome shotgun (WGS) entry which is preliminary data.</text>
</comment>
<dbReference type="EMBL" id="JANVFS010000056">
    <property type="protein sequence ID" value="KAJ4464764.1"/>
    <property type="molecule type" value="Genomic_DNA"/>
</dbReference>
<name>A0A9W8ZRE2_9AGAR</name>
<gene>
    <name evidence="1" type="ORF">C8J55DRAFT_441981</name>
</gene>
<organism evidence="1 2">
    <name type="scientific">Lentinula lateritia</name>
    <dbReference type="NCBI Taxonomy" id="40482"/>
    <lineage>
        <taxon>Eukaryota</taxon>
        <taxon>Fungi</taxon>
        <taxon>Dikarya</taxon>
        <taxon>Basidiomycota</taxon>
        <taxon>Agaricomycotina</taxon>
        <taxon>Agaricomycetes</taxon>
        <taxon>Agaricomycetidae</taxon>
        <taxon>Agaricales</taxon>
        <taxon>Marasmiineae</taxon>
        <taxon>Omphalotaceae</taxon>
        <taxon>Lentinula</taxon>
    </lineage>
</organism>
<reference evidence="1" key="2">
    <citation type="journal article" date="2023" name="Proc. Natl. Acad. Sci. U.S.A.">
        <title>A global phylogenomic analysis of the shiitake genus Lentinula.</title>
        <authorList>
            <person name="Sierra-Patev S."/>
            <person name="Min B."/>
            <person name="Naranjo-Ortiz M."/>
            <person name="Looney B."/>
            <person name="Konkel Z."/>
            <person name="Slot J.C."/>
            <person name="Sakamoto Y."/>
            <person name="Steenwyk J.L."/>
            <person name="Rokas A."/>
            <person name="Carro J."/>
            <person name="Camarero S."/>
            <person name="Ferreira P."/>
            <person name="Molpeceres G."/>
            <person name="Ruiz-Duenas F.J."/>
            <person name="Serrano A."/>
            <person name="Henrissat B."/>
            <person name="Drula E."/>
            <person name="Hughes K.W."/>
            <person name="Mata J.L."/>
            <person name="Ishikawa N.K."/>
            <person name="Vargas-Isla R."/>
            <person name="Ushijima S."/>
            <person name="Smith C.A."/>
            <person name="Donoghue J."/>
            <person name="Ahrendt S."/>
            <person name="Andreopoulos W."/>
            <person name="He G."/>
            <person name="LaButti K."/>
            <person name="Lipzen A."/>
            <person name="Ng V."/>
            <person name="Riley R."/>
            <person name="Sandor L."/>
            <person name="Barry K."/>
            <person name="Martinez A.T."/>
            <person name="Xiao Y."/>
            <person name="Gibbons J.G."/>
            <person name="Terashima K."/>
            <person name="Grigoriev I.V."/>
            <person name="Hibbett D."/>
        </authorList>
    </citation>
    <scope>NUCLEOTIDE SEQUENCE</scope>
    <source>
        <strain evidence="1">Sp2 HRB7682 ss15</strain>
    </source>
</reference>
<protein>
    <submittedName>
        <fullName evidence="1">Uncharacterized protein</fullName>
    </submittedName>
</protein>
<sequence length="183" mass="20330">MENGYTDGGRVRVPGLKVNQPGTTEHIIEDNVGKEYVFRDAFFPPPPQSPNVPADAVYPNQSWTFTPPTNRQITATIRSMKNGKATKSGTIPNDLFKAASELIVPYLGPIYRATFTLKIYPDDWSSTETIVLKKPGRPDYRDPNAWRPITLSNGHGRLMNACVAEEITKWAELLGLLPALQFG</sequence>
<proteinExistence type="predicted"/>
<accession>A0A9W8ZRE2</accession>
<dbReference type="AlphaFoldDB" id="A0A9W8ZRE2"/>
<reference evidence="1" key="1">
    <citation type="submission" date="2022-08" db="EMBL/GenBank/DDBJ databases">
        <authorList>
            <consortium name="DOE Joint Genome Institute"/>
            <person name="Min B."/>
            <person name="Riley R."/>
            <person name="Sierra-Patev S."/>
            <person name="Naranjo-Ortiz M."/>
            <person name="Looney B."/>
            <person name="Konkel Z."/>
            <person name="Slot J.C."/>
            <person name="Sakamoto Y."/>
            <person name="Steenwyk J.L."/>
            <person name="Rokas A."/>
            <person name="Carro J."/>
            <person name="Camarero S."/>
            <person name="Ferreira P."/>
            <person name="Molpeceres G."/>
            <person name="Ruiz-Duenas F.J."/>
            <person name="Serrano A."/>
            <person name="Henrissat B."/>
            <person name="Drula E."/>
            <person name="Hughes K.W."/>
            <person name="Mata J.L."/>
            <person name="Ishikawa N.K."/>
            <person name="Vargas-Isla R."/>
            <person name="Ushijima S."/>
            <person name="Smith C.A."/>
            <person name="Ahrendt S."/>
            <person name="Andreopoulos W."/>
            <person name="He G."/>
            <person name="Labutti K."/>
            <person name="Lipzen A."/>
            <person name="Ng V."/>
            <person name="Sandor L."/>
            <person name="Barry K."/>
            <person name="Martinez A.T."/>
            <person name="Xiao Y."/>
            <person name="Gibbons J.G."/>
            <person name="Terashima K."/>
            <person name="Hibbett D.S."/>
            <person name="Grigoriev I.V."/>
        </authorList>
    </citation>
    <scope>NUCLEOTIDE SEQUENCE</scope>
    <source>
        <strain evidence="1">Sp2 HRB7682 ss15</strain>
    </source>
</reference>
<evidence type="ECO:0000313" key="2">
    <source>
        <dbReference type="Proteomes" id="UP001150238"/>
    </source>
</evidence>
<dbReference type="Proteomes" id="UP001150238">
    <property type="component" value="Unassembled WGS sequence"/>
</dbReference>
<evidence type="ECO:0000313" key="1">
    <source>
        <dbReference type="EMBL" id="KAJ4464764.1"/>
    </source>
</evidence>